<dbReference type="GeneID" id="126886099"/>
<evidence type="ECO:0000313" key="5">
    <source>
        <dbReference type="Proteomes" id="UP001652700"/>
    </source>
</evidence>
<dbReference type="InterPro" id="IPR036388">
    <property type="entry name" value="WH-like_DNA-bd_sf"/>
</dbReference>
<feature type="domain" description="ETS" evidence="3">
    <location>
        <begin position="98"/>
        <end position="118"/>
    </location>
</feature>
<dbReference type="PROSITE" id="PS50061">
    <property type="entry name" value="ETS_DOMAIN_3"/>
    <property type="match status" value="1"/>
</dbReference>
<comment type="similarity">
    <text evidence="1">Belongs to the ETS family.</text>
</comment>
<organism evidence="4 5">
    <name type="scientific">Diabrotica virgifera virgifera</name>
    <name type="common">western corn rootworm</name>
    <dbReference type="NCBI Taxonomy" id="50390"/>
    <lineage>
        <taxon>Eukaryota</taxon>
        <taxon>Metazoa</taxon>
        <taxon>Ecdysozoa</taxon>
        <taxon>Arthropoda</taxon>
        <taxon>Hexapoda</taxon>
        <taxon>Insecta</taxon>
        <taxon>Pterygota</taxon>
        <taxon>Neoptera</taxon>
        <taxon>Endopterygota</taxon>
        <taxon>Coleoptera</taxon>
        <taxon>Polyphaga</taxon>
        <taxon>Cucujiformia</taxon>
        <taxon>Chrysomeloidea</taxon>
        <taxon>Chrysomelidae</taxon>
        <taxon>Galerucinae</taxon>
        <taxon>Diabroticina</taxon>
        <taxon>Diabroticites</taxon>
        <taxon>Diabrotica</taxon>
    </lineage>
</organism>
<feature type="region of interest" description="Disordered" evidence="2">
    <location>
        <begin position="1"/>
        <end position="28"/>
    </location>
</feature>
<reference evidence="4" key="1">
    <citation type="submission" date="2025-05" db="UniProtKB">
        <authorList>
            <consortium name="EnsemblMetazoa"/>
        </authorList>
    </citation>
    <scope>IDENTIFICATION</scope>
</reference>
<dbReference type="Gene3D" id="1.10.10.10">
    <property type="entry name" value="Winged helix-like DNA-binding domain superfamily/Winged helix DNA-binding domain"/>
    <property type="match status" value="1"/>
</dbReference>
<evidence type="ECO:0000256" key="2">
    <source>
        <dbReference type="SAM" id="MobiDB-lite"/>
    </source>
</evidence>
<dbReference type="Proteomes" id="UP001652700">
    <property type="component" value="Unplaced"/>
</dbReference>
<keyword evidence="5" id="KW-1185">Reference proteome</keyword>
<feature type="compositionally biased region" description="Basic and acidic residues" evidence="2">
    <location>
        <begin position="12"/>
        <end position="28"/>
    </location>
</feature>
<dbReference type="SUPFAM" id="SSF46785">
    <property type="entry name" value="Winged helix' DNA-binding domain"/>
    <property type="match status" value="1"/>
</dbReference>
<protein>
    <recommendedName>
        <fullName evidence="3">ETS domain-containing protein</fullName>
    </recommendedName>
</protein>
<evidence type="ECO:0000256" key="1">
    <source>
        <dbReference type="ARBA" id="ARBA00005562"/>
    </source>
</evidence>
<name>A0ABM5KFD7_DIAVI</name>
<dbReference type="PANTHER" id="PTHR10773:SF19">
    <property type="match status" value="1"/>
</dbReference>
<evidence type="ECO:0000313" key="4">
    <source>
        <dbReference type="EnsemblMetazoa" id="XP_050508900.1"/>
    </source>
</evidence>
<evidence type="ECO:0000259" key="3">
    <source>
        <dbReference type="PROSITE" id="PS50061"/>
    </source>
</evidence>
<dbReference type="InterPro" id="IPR036390">
    <property type="entry name" value="WH_DNA-bd_sf"/>
</dbReference>
<proteinExistence type="inferred from homology"/>
<dbReference type="RefSeq" id="XP_050508900.1">
    <property type="nucleotide sequence ID" value="XM_050652943.1"/>
</dbReference>
<dbReference type="PANTHER" id="PTHR10773">
    <property type="entry name" value="DNA-DIRECTED RNA POLYMERASES I, II, AND III SUBUNIT RPABC2"/>
    <property type="match status" value="1"/>
</dbReference>
<dbReference type="EnsemblMetazoa" id="XM_050652943.1">
    <property type="protein sequence ID" value="XP_050508900.1"/>
    <property type="gene ID" value="LOC126886099"/>
</dbReference>
<accession>A0ABM5KFD7</accession>
<dbReference type="InterPro" id="IPR000418">
    <property type="entry name" value="Ets_dom"/>
</dbReference>
<sequence>MRKEIPPFNKALNREKDVNAAKDSDKKRATENPDFVTATFDLQSVLQIPSSDVSPLYHNRKLSAVNLCIYEGAHPNNAHCFTWTNGARGSLEIATCLYYYDKNIMSKVHGKRYAYKFDFQGLMAACQAQAQGQGDVLPTYQKYQPHQSELGAALYPTGHAVNHRLPNILPGSTQHSQTALFPPPTYWPYSPANFDPRGAPFN</sequence>